<dbReference type="Proteomes" id="UP000318437">
    <property type="component" value="Unassembled WGS sequence"/>
</dbReference>
<accession>A0A5C6D4U3</accession>
<dbReference type="InterPro" id="IPR029058">
    <property type="entry name" value="AB_hydrolase_fold"/>
</dbReference>
<protein>
    <recommendedName>
        <fullName evidence="4">PEP-CTERM protein-sorting domain-containing protein</fullName>
    </recommendedName>
</protein>
<dbReference type="RefSeq" id="WP_146448259.1">
    <property type="nucleotide sequence ID" value="NZ_SJPS01000001.1"/>
</dbReference>
<feature type="chain" id="PRO_5023017788" description="PEP-CTERM protein-sorting domain-containing protein" evidence="1">
    <location>
        <begin position="24"/>
        <end position="290"/>
    </location>
</feature>
<sequence length="290" mass="31710" precursor="true">MKPLQRCLLFAILLGSFVSSATALTNQVVFFNGFLADTSPGTGLGILNTTLSGLGIPGYQGKLFEWTQRQQAFDWVQQFASDRSTLVLVGHSFGGNSTFQLANDFLKPAGITVDLTIQIDPVKNFDPGANNVLPTNVDVGFNYYQISTGFFEPQGEDFVQGATNFNTEVLFNDTSVTHTSIDNDPRLHALIGQNILDNLNEPSADFDQDGDVDGADFLVWQRNPSVGNLADWQTQYGGAPVLSVVPEPSSVILLLGFLWPALWRRSRQQGRHSFIVGRTPNDPPPTARTD</sequence>
<feature type="signal peptide" evidence="1">
    <location>
        <begin position="1"/>
        <end position="23"/>
    </location>
</feature>
<dbReference type="EMBL" id="SJPS01000001">
    <property type="protein sequence ID" value="TWU30226.1"/>
    <property type="molecule type" value="Genomic_DNA"/>
</dbReference>
<evidence type="ECO:0000313" key="2">
    <source>
        <dbReference type="EMBL" id="TWU30226.1"/>
    </source>
</evidence>
<name>A0A5C6D4U3_9BACT</name>
<evidence type="ECO:0000256" key="1">
    <source>
        <dbReference type="SAM" id="SignalP"/>
    </source>
</evidence>
<dbReference type="SUPFAM" id="SSF53474">
    <property type="entry name" value="alpha/beta-Hydrolases"/>
    <property type="match status" value="1"/>
</dbReference>
<organism evidence="2 3">
    <name type="scientific">Bythopirellula polymerisocia</name>
    <dbReference type="NCBI Taxonomy" id="2528003"/>
    <lineage>
        <taxon>Bacteria</taxon>
        <taxon>Pseudomonadati</taxon>
        <taxon>Planctomycetota</taxon>
        <taxon>Planctomycetia</taxon>
        <taxon>Pirellulales</taxon>
        <taxon>Lacipirellulaceae</taxon>
        <taxon>Bythopirellula</taxon>
    </lineage>
</organism>
<proteinExistence type="predicted"/>
<keyword evidence="3" id="KW-1185">Reference proteome</keyword>
<reference evidence="2 3" key="1">
    <citation type="submission" date="2019-02" db="EMBL/GenBank/DDBJ databases">
        <title>Deep-cultivation of Planctomycetes and their phenomic and genomic characterization uncovers novel biology.</title>
        <authorList>
            <person name="Wiegand S."/>
            <person name="Jogler M."/>
            <person name="Boedeker C."/>
            <person name="Pinto D."/>
            <person name="Vollmers J."/>
            <person name="Rivas-Marin E."/>
            <person name="Kohn T."/>
            <person name="Peeters S.H."/>
            <person name="Heuer A."/>
            <person name="Rast P."/>
            <person name="Oberbeckmann S."/>
            <person name="Bunk B."/>
            <person name="Jeske O."/>
            <person name="Meyerdierks A."/>
            <person name="Storesund J.E."/>
            <person name="Kallscheuer N."/>
            <person name="Luecker S."/>
            <person name="Lage O.M."/>
            <person name="Pohl T."/>
            <person name="Merkel B.J."/>
            <person name="Hornburger P."/>
            <person name="Mueller R.-W."/>
            <person name="Bruemmer F."/>
            <person name="Labrenz M."/>
            <person name="Spormann A.M."/>
            <person name="Op Den Camp H."/>
            <person name="Overmann J."/>
            <person name="Amann R."/>
            <person name="Jetten M.S.M."/>
            <person name="Mascher T."/>
            <person name="Medema M.H."/>
            <person name="Devos D.P."/>
            <person name="Kaster A.-K."/>
            <person name="Ovreas L."/>
            <person name="Rohde M."/>
            <person name="Galperin M.Y."/>
            <person name="Jogler C."/>
        </authorList>
    </citation>
    <scope>NUCLEOTIDE SEQUENCE [LARGE SCALE GENOMIC DNA]</scope>
    <source>
        <strain evidence="2 3">Pla144</strain>
    </source>
</reference>
<evidence type="ECO:0000313" key="3">
    <source>
        <dbReference type="Proteomes" id="UP000318437"/>
    </source>
</evidence>
<gene>
    <name evidence="2" type="ORF">Pla144_10120</name>
</gene>
<evidence type="ECO:0008006" key="4">
    <source>
        <dbReference type="Google" id="ProtNLM"/>
    </source>
</evidence>
<dbReference type="AlphaFoldDB" id="A0A5C6D4U3"/>
<keyword evidence="1" id="KW-0732">Signal</keyword>
<dbReference type="Gene3D" id="3.40.50.1820">
    <property type="entry name" value="alpha/beta hydrolase"/>
    <property type="match status" value="1"/>
</dbReference>
<comment type="caution">
    <text evidence="2">The sequence shown here is derived from an EMBL/GenBank/DDBJ whole genome shotgun (WGS) entry which is preliminary data.</text>
</comment>
<dbReference type="OrthoDB" id="265708at2"/>